<protein>
    <submittedName>
        <fullName evidence="5">Thioredoxin domain-containing protein</fullName>
    </submittedName>
</protein>
<name>A0A0K0DLY7_ANGCA</name>
<dbReference type="Gene3D" id="3.40.30.10">
    <property type="entry name" value="Glutaredoxin"/>
    <property type="match status" value="1"/>
</dbReference>
<dbReference type="WBParaSite" id="ACAC_0001265501-mRNA-1">
    <property type="protein sequence ID" value="ACAC_0001265501-mRNA-1"/>
    <property type="gene ID" value="ACAC_0001265501"/>
</dbReference>
<dbReference type="PANTHER" id="PTHR14684">
    <property type="entry name" value="THIOREDOXIN DOMAIN-CONTAINING PROTEIN 15"/>
    <property type="match status" value="1"/>
</dbReference>
<dbReference type="GO" id="GO:0005929">
    <property type="term" value="C:cilium"/>
    <property type="evidence" value="ECO:0007669"/>
    <property type="project" value="TreeGrafter"/>
</dbReference>
<keyword evidence="1" id="KW-0812">Transmembrane</keyword>
<sequence length="271" mass="31103">MWLILPFIANIVIGEGALTSSERPWRNYCHRYNSKEILHHGLQLTCPLHYDNKCNDPIMDPHVAFKYRCQTVYPHDEKLSTVEIMNSSTLLGLLQHTDTYKRMWCLVTLFYAPTCPFSARIAPYFNALPKMYNSSIKFIALDATEFSKLNSRYGISGTPTVMLWVSGAAVARMEDRSLNDSGLMSFIYDWTDVSPVFGSIRSMDDPVHVEFDDRPDIFYLTLSLLVVYTVVLYFLRDRVFENVYVRSALAWISVRMDALSGYFAVGPRAEP</sequence>
<keyword evidence="1" id="KW-0472">Membrane</keyword>
<dbReference type="InterPro" id="IPR036249">
    <property type="entry name" value="Thioredoxin-like_sf"/>
</dbReference>
<dbReference type="PANTHER" id="PTHR14684:SF2">
    <property type="entry name" value="THIOREDOXIN DOMAIN-CONTAINING PROTEIN 15"/>
    <property type="match status" value="1"/>
</dbReference>
<proteinExistence type="predicted"/>
<dbReference type="InterPro" id="IPR042418">
    <property type="entry name" value="TXNDC15"/>
</dbReference>
<accession>A0A0K0DLY7</accession>
<dbReference type="Proteomes" id="UP000035642">
    <property type="component" value="Unassembled WGS sequence"/>
</dbReference>
<reference evidence="5" key="2">
    <citation type="submission" date="2017-02" db="UniProtKB">
        <authorList>
            <consortium name="WormBaseParasite"/>
        </authorList>
    </citation>
    <scope>IDENTIFICATION</scope>
</reference>
<evidence type="ECO:0000259" key="3">
    <source>
        <dbReference type="Pfam" id="PF00085"/>
    </source>
</evidence>
<feature type="transmembrane region" description="Helical" evidence="1">
    <location>
        <begin position="217"/>
        <end position="235"/>
    </location>
</feature>
<evidence type="ECO:0000313" key="4">
    <source>
        <dbReference type="Proteomes" id="UP000035642"/>
    </source>
</evidence>
<feature type="signal peptide" evidence="2">
    <location>
        <begin position="1"/>
        <end position="16"/>
    </location>
</feature>
<dbReference type="GO" id="GO:0060271">
    <property type="term" value="P:cilium assembly"/>
    <property type="evidence" value="ECO:0007669"/>
    <property type="project" value="TreeGrafter"/>
</dbReference>
<evidence type="ECO:0000313" key="5">
    <source>
        <dbReference type="WBParaSite" id="ACAC_0001265501-mRNA-1"/>
    </source>
</evidence>
<reference evidence="4" key="1">
    <citation type="submission" date="2012-09" db="EMBL/GenBank/DDBJ databases">
        <authorList>
            <person name="Martin A.A."/>
        </authorList>
    </citation>
    <scope>NUCLEOTIDE SEQUENCE</scope>
</reference>
<feature type="chain" id="PRO_5005326821" evidence="2">
    <location>
        <begin position="17"/>
        <end position="271"/>
    </location>
</feature>
<feature type="domain" description="Thioredoxin" evidence="3">
    <location>
        <begin position="107"/>
        <end position="186"/>
    </location>
</feature>
<dbReference type="AlphaFoldDB" id="A0A0K0DLY7"/>
<dbReference type="Pfam" id="PF00085">
    <property type="entry name" value="Thioredoxin"/>
    <property type="match status" value="1"/>
</dbReference>
<keyword evidence="1" id="KW-1133">Transmembrane helix</keyword>
<keyword evidence="2" id="KW-0732">Signal</keyword>
<keyword evidence="4" id="KW-1185">Reference proteome</keyword>
<dbReference type="SUPFAM" id="SSF52833">
    <property type="entry name" value="Thioredoxin-like"/>
    <property type="match status" value="1"/>
</dbReference>
<organism evidence="4 5">
    <name type="scientific">Angiostrongylus cantonensis</name>
    <name type="common">Rat lungworm</name>
    <dbReference type="NCBI Taxonomy" id="6313"/>
    <lineage>
        <taxon>Eukaryota</taxon>
        <taxon>Metazoa</taxon>
        <taxon>Ecdysozoa</taxon>
        <taxon>Nematoda</taxon>
        <taxon>Chromadorea</taxon>
        <taxon>Rhabditida</taxon>
        <taxon>Rhabditina</taxon>
        <taxon>Rhabditomorpha</taxon>
        <taxon>Strongyloidea</taxon>
        <taxon>Metastrongylidae</taxon>
        <taxon>Angiostrongylus</taxon>
    </lineage>
</organism>
<evidence type="ECO:0000256" key="2">
    <source>
        <dbReference type="SAM" id="SignalP"/>
    </source>
</evidence>
<dbReference type="STRING" id="6313.A0A0K0DLY7"/>
<evidence type="ECO:0000256" key="1">
    <source>
        <dbReference type="SAM" id="Phobius"/>
    </source>
</evidence>
<dbReference type="InterPro" id="IPR013766">
    <property type="entry name" value="Thioredoxin_domain"/>
</dbReference>